<dbReference type="GO" id="GO:0008610">
    <property type="term" value="P:lipid biosynthetic process"/>
    <property type="evidence" value="ECO:0007669"/>
    <property type="project" value="UniProtKB-ARBA"/>
</dbReference>
<organism evidence="6 7">
    <name type="scientific">Nonomuraea wenchangensis</name>
    <dbReference type="NCBI Taxonomy" id="568860"/>
    <lineage>
        <taxon>Bacteria</taxon>
        <taxon>Bacillati</taxon>
        <taxon>Actinomycetota</taxon>
        <taxon>Actinomycetes</taxon>
        <taxon>Streptosporangiales</taxon>
        <taxon>Streptosporangiaceae</taxon>
        <taxon>Nonomuraea</taxon>
    </lineage>
</organism>
<feature type="region of interest" description="Disordered" evidence="4">
    <location>
        <begin position="1487"/>
        <end position="1518"/>
    </location>
</feature>
<dbReference type="OrthoDB" id="3802848at2"/>
<dbReference type="SMART" id="SM00823">
    <property type="entry name" value="PKS_PP"/>
    <property type="match status" value="2"/>
</dbReference>
<sequence>MRELREPNDTMTALVEAQDPVRVAVVDGAARWTYGELDATANRLAHRLAEAGVGRGDVVALYAGRSAPTLAAMLAVLKAGAAYLPLDPDYPDARVRFVLEDSGARTVLVPDELRERLPTVSTASVLSLDDDSSAYSAVNVKVAVDPMDPAYLLYTSGSTGRPKGVAVPHRALLNFLIAMRDLLNSGEDDIWLALTSLSFDISGLELYLPLVTGGRTVIAEPAAARDGDRLAGLIRAEGVTHVQATPSGWRVLLAAGYADPHVTALVGGEALTVPLARELRARTGRLFNVYGPTETTIWSTAWEVPEEPVDVSIGHPIANTQVHVLDERGEPAETGELYLGGHGLALGYHRRPALTAERFVPDPYGPPGSRLYRTGDLVRVEPGGLRYLGRTDTQVKLRGHRIELGEIESALEDLPGVRQAVAAVHQDTLIAYLTGDAPADVRERLAERLPAPMVPALVVPMESLPLTPNGKVDRKALPEPAAPEAGAGAAPRTAAERAVAEVFAEVLDLPPGLGVEDDFFLLGGHSLLAARAAARITRRLGVEAPVAALFAHPTVAGFARALEERAAPSAPLRPRPAGTAPPLSPSQERLWFMYRLDPEDASYNIYLARRLRGPLDDGRLTDALTRVAARHEPLRTRFAEVDGMPVAVVEPPGPVPVERLDLSALPEDEREAAALRLVTERVNAPLDLAAAPPVRATLIRLSAAEHVLCVVFSHMIGDGWSQNVLLSDLAACYAGHELPALSVGYGDVVHWRREREAAGAGETALAYWRERLAGAPPLELPADRPRSPGLARRGAFHRARLPRETVAALEELGRRTGTTLFMVLLAAYQALLGRHAGQDDLTVGTAVAGRDRVELEPLIGFLADTLVLRADLSGDPAFTELLARTRESVLGALGHGDVPMERLGVGDGRALFGTMMILHTQDDGAPVPVGEATAEVFHAAYAPARFDLTLDAWPAEGALDLVFGYEAALFDAPTVERLAGRFAALLAGVVAEPEARLSRLARVTGEERERLVRGPNDTAMPLPAVPGLLPLIEARDPDRVAVVDGAARWTYGELDATANRLAHRLAEIGVGRGDVVALYAGRSAPALAAMLAVLKAGAAYLPLDPDYPDARVRFVLEDSGARAVLVPDELRERVPAAAAAVVLSLDADLSGYSAAKPEVTIQPEDPAYLLYTSGSTGRPKGVAVPHRALLNLLVSMRDLLGSGEDDAWLALTSLSFDISGLELYLPLITGGRTVIAGPEAALDGALLAGLVRAEGVTHVQATPSGWRVLLAGGFSALEVTALAGGEALSEPLARELRARTRRLFNVYGPTETTIWSTAWEVPPDAGHVLVGRPIGNTQVYVLDEHGEPAHTGELHLGGHGLALGYHRRPALTAERFVPDPFGPAGGRLYRTGDVVRLRTDGTLQYVGRTDTQVKLRGHRIELGEIESALEDLPGVRQAVAAVHQDTLIAYLTGDAPADVRERLAERLPGPMVPSLVVPMESLPLTPNGKIDRAALPVPGTRAGEDVPPRPRETGVAPPLSPAQERLWFLHSYLEGDTSSHLSEARRLRGPLDEDALAAAVAALPARHEALRTRYEADAEGRPRAVVQDAHALPLARHDLTARPRTVAEPVAAELVARIAGEPFDLGAAPPVRAALIRLAADDHVLCLAAHPIAADEWTLPMLLADLAALYEGRDLPAPPVQAGDVTLWRARRERLAEPALEQWCARLAGAPVLDLPLDRPRPAVTSSRAGACHEVRLSGGLTAELRRLGAQAGGGLSTVLLAAYQVLLARQTGQTGFMIGRPVPGRERPELSRVAGHLTRHLVLRGDLSGDPGFAELLRRTREAEREADEHADLSPERLVTALGVERDPGREPLFQTTLTVREQAPPEAAFGEPFAPRPADLAYDLALEARPDGDGLVLAFHHDPEVLTEATAARLAGRFLTLLGAAARDPARRLSELPAPDGPANLDEPGERVLDPWGCPVPPDAIGELWRGGVRTGERVRRHPDGRLERVPAPPTVGTAGAGARPAYVAPRTDAEALVAEVWGELLGVARVGVDDDFFRLGGHSLLAVRAAARLRATVEVDVPIRTFFTHRTLAGFAAATEEILLAELEELSEEEALRLLDPTEVL</sequence>
<keyword evidence="2" id="KW-0596">Phosphopantetheine</keyword>
<dbReference type="InterPro" id="IPR029058">
    <property type="entry name" value="AB_hydrolase_fold"/>
</dbReference>
<feature type="domain" description="Carrier" evidence="5">
    <location>
        <begin position="2011"/>
        <end position="2086"/>
    </location>
</feature>
<dbReference type="Pfam" id="PF00550">
    <property type="entry name" value="PP-binding"/>
    <property type="match status" value="2"/>
</dbReference>
<keyword evidence="7" id="KW-1185">Reference proteome</keyword>
<comment type="cofactor">
    <cofactor evidence="1">
        <name>pantetheine 4'-phosphate</name>
        <dbReference type="ChEBI" id="CHEBI:47942"/>
    </cofactor>
</comment>
<keyword evidence="3" id="KW-0597">Phosphoprotein</keyword>
<dbReference type="NCBIfam" id="NF003417">
    <property type="entry name" value="PRK04813.1"/>
    <property type="match status" value="2"/>
</dbReference>
<dbReference type="EMBL" id="FOHX01000010">
    <property type="protein sequence ID" value="SEU30842.1"/>
    <property type="molecule type" value="Genomic_DNA"/>
</dbReference>
<dbReference type="FunFam" id="3.40.50.980:FF:000001">
    <property type="entry name" value="Non-ribosomal peptide synthetase"/>
    <property type="match status" value="2"/>
</dbReference>
<dbReference type="InterPro" id="IPR036736">
    <property type="entry name" value="ACP-like_sf"/>
</dbReference>
<accession>A0A1I0KWU4</accession>
<dbReference type="PROSITE" id="PS00455">
    <property type="entry name" value="AMP_BINDING"/>
    <property type="match status" value="2"/>
</dbReference>
<dbReference type="InterPro" id="IPR006162">
    <property type="entry name" value="Ppantetheine_attach_site"/>
</dbReference>
<evidence type="ECO:0000256" key="2">
    <source>
        <dbReference type="ARBA" id="ARBA00022450"/>
    </source>
</evidence>
<dbReference type="InterPro" id="IPR020806">
    <property type="entry name" value="PKS_PP-bd"/>
</dbReference>
<dbReference type="FunFam" id="1.10.1200.10:FF:000016">
    <property type="entry name" value="Non-ribosomal peptide synthase"/>
    <property type="match status" value="2"/>
</dbReference>
<dbReference type="GO" id="GO:0072330">
    <property type="term" value="P:monocarboxylic acid biosynthetic process"/>
    <property type="evidence" value="ECO:0007669"/>
    <property type="project" value="UniProtKB-ARBA"/>
</dbReference>
<feature type="domain" description="Carrier" evidence="5">
    <location>
        <begin position="490"/>
        <end position="566"/>
    </location>
</feature>
<dbReference type="SUPFAM" id="SSF56801">
    <property type="entry name" value="Acetyl-CoA synthetase-like"/>
    <property type="match status" value="3"/>
</dbReference>
<dbReference type="InterPro" id="IPR045851">
    <property type="entry name" value="AMP-bd_C_sf"/>
</dbReference>
<evidence type="ECO:0000313" key="6">
    <source>
        <dbReference type="EMBL" id="SEU30842.1"/>
    </source>
</evidence>
<dbReference type="PROSITE" id="PS00012">
    <property type="entry name" value="PHOSPHOPANTETHEINE"/>
    <property type="match status" value="2"/>
</dbReference>
<dbReference type="RefSeq" id="WP_091087448.1">
    <property type="nucleotide sequence ID" value="NZ_FOHX01000010.1"/>
</dbReference>
<dbReference type="PROSITE" id="PS50075">
    <property type="entry name" value="CARRIER"/>
    <property type="match status" value="2"/>
</dbReference>
<dbReference type="PANTHER" id="PTHR45527">
    <property type="entry name" value="NONRIBOSOMAL PEPTIDE SYNTHETASE"/>
    <property type="match status" value="1"/>
</dbReference>
<dbReference type="Gene3D" id="3.30.300.30">
    <property type="match status" value="2"/>
</dbReference>
<dbReference type="Proteomes" id="UP000199361">
    <property type="component" value="Unassembled WGS sequence"/>
</dbReference>
<dbReference type="Gene3D" id="3.30.559.10">
    <property type="entry name" value="Chloramphenicol acetyltransferase-like domain"/>
    <property type="match status" value="2"/>
</dbReference>
<dbReference type="InterPro" id="IPR020845">
    <property type="entry name" value="AMP-binding_CS"/>
</dbReference>
<dbReference type="Pfam" id="PF00668">
    <property type="entry name" value="Condensation"/>
    <property type="match status" value="2"/>
</dbReference>
<evidence type="ECO:0000256" key="3">
    <source>
        <dbReference type="ARBA" id="ARBA00022553"/>
    </source>
</evidence>
<dbReference type="GO" id="GO:0009239">
    <property type="term" value="P:enterobactin biosynthetic process"/>
    <property type="evidence" value="ECO:0007669"/>
    <property type="project" value="TreeGrafter"/>
</dbReference>
<dbReference type="GO" id="GO:0005829">
    <property type="term" value="C:cytosol"/>
    <property type="evidence" value="ECO:0007669"/>
    <property type="project" value="TreeGrafter"/>
</dbReference>
<dbReference type="InterPro" id="IPR025110">
    <property type="entry name" value="AMP-bd_C"/>
</dbReference>
<dbReference type="CDD" id="cd19531">
    <property type="entry name" value="LCL_NRPS-like"/>
    <property type="match status" value="2"/>
</dbReference>
<dbReference type="InterPro" id="IPR009081">
    <property type="entry name" value="PP-bd_ACP"/>
</dbReference>
<dbReference type="InterPro" id="IPR001242">
    <property type="entry name" value="Condensation_dom"/>
</dbReference>
<proteinExistence type="predicted"/>
<dbReference type="Gene3D" id="3.30.559.30">
    <property type="entry name" value="Nonribosomal peptide synthetase, condensation domain"/>
    <property type="match status" value="2"/>
</dbReference>
<evidence type="ECO:0000259" key="5">
    <source>
        <dbReference type="PROSITE" id="PS50075"/>
    </source>
</evidence>
<dbReference type="Gene3D" id="1.10.1200.10">
    <property type="entry name" value="ACP-like"/>
    <property type="match status" value="1"/>
</dbReference>
<dbReference type="SUPFAM" id="SSF47336">
    <property type="entry name" value="ACP-like"/>
    <property type="match status" value="2"/>
</dbReference>
<feature type="compositionally biased region" description="Low complexity" evidence="4">
    <location>
        <begin position="478"/>
        <end position="490"/>
    </location>
</feature>
<dbReference type="SUPFAM" id="SSF52777">
    <property type="entry name" value="CoA-dependent acyltransferases"/>
    <property type="match status" value="4"/>
</dbReference>
<dbReference type="PANTHER" id="PTHR45527:SF1">
    <property type="entry name" value="FATTY ACID SYNTHASE"/>
    <property type="match status" value="1"/>
</dbReference>
<dbReference type="Gene3D" id="2.30.38.10">
    <property type="entry name" value="Luciferase, Domain 3"/>
    <property type="match status" value="2"/>
</dbReference>
<dbReference type="GO" id="GO:0047527">
    <property type="term" value="F:2,3-dihydroxybenzoate-serine ligase activity"/>
    <property type="evidence" value="ECO:0007669"/>
    <property type="project" value="TreeGrafter"/>
</dbReference>
<dbReference type="InterPro" id="IPR023213">
    <property type="entry name" value="CAT-like_dom_sf"/>
</dbReference>
<evidence type="ECO:0000256" key="1">
    <source>
        <dbReference type="ARBA" id="ARBA00001957"/>
    </source>
</evidence>
<dbReference type="FunFam" id="3.40.50.12780:FF:000012">
    <property type="entry name" value="Non-ribosomal peptide synthetase"/>
    <property type="match status" value="2"/>
</dbReference>
<dbReference type="GO" id="GO:0043041">
    <property type="term" value="P:amino acid activation for nonribosomal peptide biosynthetic process"/>
    <property type="evidence" value="ECO:0007669"/>
    <property type="project" value="TreeGrafter"/>
</dbReference>
<dbReference type="Pfam" id="PF13193">
    <property type="entry name" value="AMP-binding_C"/>
    <property type="match status" value="2"/>
</dbReference>
<feature type="compositionally biased region" description="Basic and acidic residues" evidence="4">
    <location>
        <begin position="1502"/>
        <end position="1512"/>
    </location>
</feature>
<protein>
    <submittedName>
        <fullName evidence="6">Amino acid adenylation domain-containing protein</fullName>
    </submittedName>
</protein>
<dbReference type="Gene3D" id="3.40.50.980">
    <property type="match status" value="4"/>
</dbReference>
<name>A0A1I0KWU4_9ACTN</name>
<dbReference type="InterPro" id="IPR000873">
    <property type="entry name" value="AMP-dep_synth/lig_dom"/>
</dbReference>
<dbReference type="NCBIfam" id="TIGR01733">
    <property type="entry name" value="AA-adenyl-dom"/>
    <property type="match status" value="2"/>
</dbReference>
<evidence type="ECO:0000256" key="4">
    <source>
        <dbReference type="SAM" id="MobiDB-lite"/>
    </source>
</evidence>
<dbReference type="STRING" id="568860.SAMN05421811_110142"/>
<dbReference type="GO" id="GO:0031177">
    <property type="term" value="F:phosphopantetheine binding"/>
    <property type="evidence" value="ECO:0007669"/>
    <property type="project" value="InterPro"/>
</dbReference>
<dbReference type="GO" id="GO:0009366">
    <property type="term" value="C:enterobactin synthetase complex"/>
    <property type="evidence" value="ECO:0007669"/>
    <property type="project" value="TreeGrafter"/>
</dbReference>
<gene>
    <name evidence="6" type="ORF">SAMN05421811_110142</name>
</gene>
<reference evidence="6 7" key="1">
    <citation type="submission" date="2016-10" db="EMBL/GenBank/DDBJ databases">
        <authorList>
            <person name="de Groot N.N."/>
        </authorList>
    </citation>
    <scope>NUCLEOTIDE SEQUENCE [LARGE SCALE GENOMIC DNA]</scope>
    <source>
        <strain evidence="6 7">CGMCC 4.5598</strain>
    </source>
</reference>
<dbReference type="Pfam" id="PF00501">
    <property type="entry name" value="AMP-binding"/>
    <property type="match status" value="2"/>
</dbReference>
<dbReference type="InterPro" id="IPR010071">
    <property type="entry name" value="AA_adenyl_dom"/>
</dbReference>
<dbReference type="Gene3D" id="3.40.50.1820">
    <property type="entry name" value="alpha/beta hydrolase"/>
    <property type="match status" value="1"/>
</dbReference>
<feature type="region of interest" description="Disordered" evidence="4">
    <location>
        <begin position="469"/>
        <end position="490"/>
    </location>
</feature>
<evidence type="ECO:0000313" key="7">
    <source>
        <dbReference type="Proteomes" id="UP000199361"/>
    </source>
</evidence>